<reference evidence="2" key="1">
    <citation type="journal article" date="2019" name="Int. J. Syst. Evol. Microbiol.">
        <title>The Global Catalogue of Microorganisms (GCM) 10K type strain sequencing project: providing services to taxonomists for standard genome sequencing and annotation.</title>
        <authorList>
            <consortium name="The Broad Institute Genomics Platform"/>
            <consortium name="The Broad Institute Genome Sequencing Center for Infectious Disease"/>
            <person name="Wu L."/>
            <person name="Ma J."/>
        </authorList>
    </citation>
    <scope>NUCLEOTIDE SEQUENCE [LARGE SCALE GENOMIC DNA]</scope>
    <source>
        <strain evidence="2">JCM 13378</strain>
    </source>
</reference>
<gene>
    <name evidence="1" type="ORF">GCM10009092_01170</name>
</gene>
<proteinExistence type="predicted"/>
<sequence>MSVNKFILVLGIYTLGLVGQVQADVLCPAGKVNMLYRTEERAFIQIEGQGWQLLGFANDEQTPTKMMIAQNAKQKGESVQLSFADGYDCLTYDDNNAALQIQVLERETF</sequence>
<dbReference type="Proteomes" id="UP001501757">
    <property type="component" value="Unassembled WGS sequence"/>
</dbReference>
<dbReference type="RefSeq" id="WP_343840433.1">
    <property type="nucleotide sequence ID" value="NZ_BAAAEI010000001.1"/>
</dbReference>
<accession>A0ABP3G9Z3</accession>
<name>A0ABP3G9Z3_9ALTE</name>
<evidence type="ECO:0000313" key="2">
    <source>
        <dbReference type="Proteomes" id="UP001501757"/>
    </source>
</evidence>
<evidence type="ECO:0000313" key="1">
    <source>
        <dbReference type="EMBL" id="GAA0340441.1"/>
    </source>
</evidence>
<protein>
    <submittedName>
        <fullName evidence="1">Uncharacterized protein</fullName>
    </submittedName>
</protein>
<dbReference type="EMBL" id="BAAAEI010000001">
    <property type="protein sequence ID" value="GAA0340441.1"/>
    <property type="molecule type" value="Genomic_DNA"/>
</dbReference>
<organism evidence="1 2">
    <name type="scientific">Bowmanella denitrificans</name>
    <dbReference type="NCBI Taxonomy" id="366582"/>
    <lineage>
        <taxon>Bacteria</taxon>
        <taxon>Pseudomonadati</taxon>
        <taxon>Pseudomonadota</taxon>
        <taxon>Gammaproteobacteria</taxon>
        <taxon>Alteromonadales</taxon>
        <taxon>Alteromonadaceae</taxon>
        <taxon>Bowmanella</taxon>
    </lineage>
</organism>
<keyword evidence="2" id="KW-1185">Reference proteome</keyword>
<comment type="caution">
    <text evidence="1">The sequence shown here is derived from an EMBL/GenBank/DDBJ whole genome shotgun (WGS) entry which is preliminary data.</text>
</comment>